<evidence type="ECO:0000313" key="2">
    <source>
        <dbReference type="Proteomes" id="UP000683360"/>
    </source>
</evidence>
<evidence type="ECO:0000313" key="1">
    <source>
        <dbReference type="EMBL" id="CAG2207545.1"/>
    </source>
</evidence>
<dbReference type="OrthoDB" id="6192656at2759"/>
<proteinExistence type="predicted"/>
<accession>A0A8S3RRQ5</accession>
<organism evidence="1 2">
    <name type="scientific">Mytilus edulis</name>
    <name type="common">Blue mussel</name>
    <dbReference type="NCBI Taxonomy" id="6550"/>
    <lineage>
        <taxon>Eukaryota</taxon>
        <taxon>Metazoa</taxon>
        <taxon>Spiralia</taxon>
        <taxon>Lophotrochozoa</taxon>
        <taxon>Mollusca</taxon>
        <taxon>Bivalvia</taxon>
        <taxon>Autobranchia</taxon>
        <taxon>Pteriomorphia</taxon>
        <taxon>Mytilida</taxon>
        <taxon>Mytiloidea</taxon>
        <taxon>Mytilidae</taxon>
        <taxon>Mytilinae</taxon>
        <taxon>Mytilus</taxon>
    </lineage>
</organism>
<protein>
    <submittedName>
        <fullName evidence="1">Uncharacterized protein</fullName>
    </submittedName>
</protein>
<dbReference type="EMBL" id="CAJPWZ010001077">
    <property type="protein sequence ID" value="CAG2207545.1"/>
    <property type="molecule type" value="Genomic_DNA"/>
</dbReference>
<keyword evidence="2" id="KW-1185">Reference proteome</keyword>
<dbReference type="AlphaFoldDB" id="A0A8S3RRQ5"/>
<name>A0A8S3RRQ5_MYTED</name>
<reference evidence="1" key="1">
    <citation type="submission" date="2021-03" db="EMBL/GenBank/DDBJ databases">
        <authorList>
            <person name="Bekaert M."/>
        </authorList>
    </citation>
    <scope>NUCLEOTIDE SEQUENCE</scope>
</reference>
<comment type="caution">
    <text evidence="1">The sequence shown here is derived from an EMBL/GenBank/DDBJ whole genome shotgun (WGS) entry which is preliminary data.</text>
</comment>
<gene>
    <name evidence="1" type="ORF">MEDL_21817</name>
</gene>
<dbReference type="Proteomes" id="UP000683360">
    <property type="component" value="Unassembled WGS sequence"/>
</dbReference>
<sequence>MELVNEDFVAVQEDSPGYSTQLVPSGARYIELEISYRTVVYEFRSTEPYDPRNCRISLPPITEECVAVQTVPSEYPTQVVPSGAARYIDLDLNGGIEIYVFRSTEPYDPRNCRISLPPITEETFGIEESASYYNNIANTNIRGIPLTSRFHKKIEKDTFTIKREFKHLYSFDLSQKFPWCLAVQKVSSGYPAQVVPSGAIYIYLEVNGGTQTYAYRSTEPYDPRNCQIPLPLITDEKFGIEESASCYNNTANSDVRVIPITDM</sequence>